<sequence>MDEHRWPAALGEEQYDWEPPRIANGVKDRVGRLKGLGNAVNPHQIYPVLAALKAVNDSL</sequence>
<dbReference type="Proteomes" id="UP001597403">
    <property type="component" value="Unassembled WGS sequence"/>
</dbReference>
<gene>
    <name evidence="1" type="ORF">ACFSGI_08890</name>
</gene>
<keyword evidence="2" id="KW-1185">Reference proteome</keyword>
<protein>
    <recommendedName>
        <fullName evidence="3">DNA (Cytosine-5)-methyltransferase 1</fullName>
    </recommendedName>
</protein>
<reference evidence="2" key="1">
    <citation type="journal article" date="2019" name="Int. J. Syst. Evol. Microbiol.">
        <title>The Global Catalogue of Microorganisms (GCM) 10K type strain sequencing project: providing services to taxonomists for standard genome sequencing and annotation.</title>
        <authorList>
            <consortium name="The Broad Institute Genomics Platform"/>
            <consortium name="The Broad Institute Genome Sequencing Center for Infectious Disease"/>
            <person name="Wu L."/>
            <person name="Ma J."/>
        </authorList>
    </citation>
    <scope>NUCLEOTIDE SEQUENCE [LARGE SCALE GENOMIC DNA]</scope>
    <source>
        <strain evidence="2">CGMCC 1.15067</strain>
    </source>
</reference>
<proteinExistence type="predicted"/>
<evidence type="ECO:0000313" key="1">
    <source>
        <dbReference type="EMBL" id="MFD1990073.1"/>
    </source>
</evidence>
<dbReference type="RefSeq" id="WP_379284007.1">
    <property type="nucleotide sequence ID" value="NZ_JBHUGF010000010.1"/>
</dbReference>
<name>A0ABW4UTV6_9BACL</name>
<dbReference type="EMBL" id="JBHUGF010000010">
    <property type="protein sequence ID" value="MFD1990073.1"/>
    <property type="molecule type" value="Genomic_DNA"/>
</dbReference>
<organism evidence="1 2">
    <name type="scientific">Paenibacillus nicotianae</name>
    <dbReference type="NCBI Taxonomy" id="1526551"/>
    <lineage>
        <taxon>Bacteria</taxon>
        <taxon>Bacillati</taxon>
        <taxon>Bacillota</taxon>
        <taxon>Bacilli</taxon>
        <taxon>Bacillales</taxon>
        <taxon>Paenibacillaceae</taxon>
        <taxon>Paenibacillus</taxon>
    </lineage>
</organism>
<evidence type="ECO:0008006" key="3">
    <source>
        <dbReference type="Google" id="ProtNLM"/>
    </source>
</evidence>
<accession>A0ABW4UTV6</accession>
<evidence type="ECO:0000313" key="2">
    <source>
        <dbReference type="Proteomes" id="UP001597403"/>
    </source>
</evidence>
<comment type="caution">
    <text evidence="1">The sequence shown here is derived from an EMBL/GenBank/DDBJ whole genome shotgun (WGS) entry which is preliminary data.</text>
</comment>